<evidence type="ECO:0000313" key="1">
    <source>
        <dbReference type="EMBL" id="TVS93299.1"/>
    </source>
</evidence>
<comment type="caution">
    <text evidence="1">The sequence shown here is derived from an EMBL/GenBank/DDBJ whole genome shotgun (WGS) entry which is preliminary data.</text>
</comment>
<accession>A0A6C1U0R0</accession>
<dbReference type="AlphaFoldDB" id="A0A6C1U0R0"/>
<reference evidence="1" key="1">
    <citation type="submission" date="2019-07" db="EMBL/GenBank/DDBJ databases">
        <title>Genome assemblies of Wolbachia strains wAlbA and wAlbB in wild caught Aedes albopictus specimens.</title>
        <authorList>
            <person name="Kulkarni A."/>
            <person name="Yu W."/>
            <person name="Xue R.-D."/>
            <person name="Ma Y."/>
            <person name="Xu J."/>
        </authorList>
    </citation>
    <scope>NUCLEOTIDE SEQUENCE</scope>
    <source>
        <strain evidence="1">HN2016</strain>
    </source>
</reference>
<feature type="non-terminal residue" evidence="1">
    <location>
        <position position="1"/>
    </location>
</feature>
<gene>
    <name evidence="1" type="ORF">COM42_004840</name>
</gene>
<dbReference type="Gene3D" id="3.30.250.10">
    <property type="entry name" value="RecA protein, C-terminal domain"/>
    <property type="match status" value="1"/>
</dbReference>
<dbReference type="Proteomes" id="UP000218080">
    <property type="component" value="Unassembled WGS sequence"/>
</dbReference>
<proteinExistence type="predicted"/>
<protein>
    <submittedName>
        <fullName evidence="1">DNA recombination/repair protein RecA</fullName>
    </submittedName>
</protein>
<sequence>ENVKTYLKTNKEVANKIETKIRDLLRNHDNSIIIDEDSEQLLEESVF</sequence>
<name>A0A6C1U0R0_WOLPI</name>
<organism evidence="1">
    <name type="scientific">Wolbachia pipientis</name>
    <dbReference type="NCBI Taxonomy" id="955"/>
    <lineage>
        <taxon>Bacteria</taxon>
        <taxon>Pseudomonadati</taxon>
        <taxon>Pseudomonadota</taxon>
        <taxon>Alphaproteobacteria</taxon>
        <taxon>Rickettsiales</taxon>
        <taxon>Anaplasmataceae</taxon>
        <taxon>Wolbachieae</taxon>
        <taxon>Wolbachia</taxon>
    </lineage>
</organism>
<dbReference type="EMBL" id="NWVJ02000289">
    <property type="protein sequence ID" value="TVS93299.1"/>
    <property type="molecule type" value="Genomic_DNA"/>
</dbReference>